<protein>
    <submittedName>
        <fullName evidence="1">Uncharacterized protein</fullName>
    </submittedName>
</protein>
<comment type="caution">
    <text evidence="1">The sequence shown here is derived from an EMBL/GenBank/DDBJ whole genome shotgun (WGS) entry which is preliminary data.</text>
</comment>
<gene>
    <name evidence="1" type="ORF">GHK86_09030</name>
</gene>
<reference evidence="1 2" key="1">
    <citation type="submission" date="2019-11" db="EMBL/GenBank/DDBJ databases">
        <title>Acidiferrimicrobium australis gen. nov., sp. nov., an acidophilic and obligately heterotrophic, member of the Actinobacteria that catalyses dissimilatory oxido- reduction of iron isolated from metal-rich acidic water in Chile.</title>
        <authorList>
            <person name="Gonzalez D."/>
            <person name="Huber K."/>
            <person name="Hedrich S."/>
            <person name="Rojas-Villalobos C."/>
            <person name="Quatrini R."/>
            <person name="Dinamarca M.A."/>
            <person name="Schwarz A."/>
            <person name="Canales C."/>
            <person name="Nancucheo I."/>
        </authorList>
    </citation>
    <scope>NUCLEOTIDE SEQUENCE [LARGE SCALE GENOMIC DNA]</scope>
    <source>
        <strain evidence="1 2">USS-CCA1</strain>
    </source>
</reference>
<keyword evidence="2" id="KW-1185">Reference proteome</keyword>
<dbReference type="EMBL" id="WJHE01000414">
    <property type="protein sequence ID" value="MST32860.1"/>
    <property type="molecule type" value="Genomic_DNA"/>
</dbReference>
<evidence type="ECO:0000313" key="1">
    <source>
        <dbReference type="EMBL" id="MST32860.1"/>
    </source>
</evidence>
<proteinExistence type="predicted"/>
<dbReference type="Proteomes" id="UP000437736">
    <property type="component" value="Unassembled WGS sequence"/>
</dbReference>
<sequence length="68" mass="6921">MSSEGQIIPDEPGHLVGLALVSDPAQVVHGGPDGQPSRYAAGDLTGLGIIERSDRISAPAWVPSMATA</sequence>
<accession>A0ABW9QSQ6</accession>
<evidence type="ECO:0000313" key="2">
    <source>
        <dbReference type="Proteomes" id="UP000437736"/>
    </source>
</evidence>
<organism evidence="1 2">
    <name type="scientific">Acidiferrimicrobium australe</name>
    <dbReference type="NCBI Taxonomy" id="2664430"/>
    <lineage>
        <taxon>Bacteria</taxon>
        <taxon>Bacillati</taxon>
        <taxon>Actinomycetota</taxon>
        <taxon>Acidimicrobiia</taxon>
        <taxon>Acidimicrobiales</taxon>
        <taxon>Acidimicrobiaceae</taxon>
        <taxon>Acidiferrimicrobium</taxon>
    </lineage>
</organism>
<name>A0ABW9QSQ6_9ACTN</name>